<organism evidence="1 2">
    <name type="scientific">Methylobacterium gnaphalii</name>
    <dbReference type="NCBI Taxonomy" id="1010610"/>
    <lineage>
        <taxon>Bacteria</taxon>
        <taxon>Pseudomonadati</taxon>
        <taxon>Pseudomonadota</taxon>
        <taxon>Alphaproteobacteria</taxon>
        <taxon>Hyphomicrobiales</taxon>
        <taxon>Methylobacteriaceae</taxon>
        <taxon>Methylobacterium</taxon>
    </lineage>
</organism>
<dbReference type="Proteomes" id="UP000321750">
    <property type="component" value="Unassembled WGS sequence"/>
</dbReference>
<evidence type="ECO:0000313" key="2">
    <source>
        <dbReference type="Proteomes" id="UP000321750"/>
    </source>
</evidence>
<proteinExistence type="predicted"/>
<accession>A0A512JNT2</accession>
<dbReference type="EMBL" id="BJZV01000021">
    <property type="protein sequence ID" value="GEP11620.1"/>
    <property type="molecule type" value="Genomic_DNA"/>
</dbReference>
<name>A0A512JNT2_9HYPH</name>
<reference evidence="1 2" key="1">
    <citation type="submission" date="2019-07" db="EMBL/GenBank/DDBJ databases">
        <title>Whole genome shotgun sequence of Methylobacterium gnaphalii NBRC 107716.</title>
        <authorList>
            <person name="Hosoyama A."/>
            <person name="Uohara A."/>
            <person name="Ohji S."/>
            <person name="Ichikawa N."/>
        </authorList>
    </citation>
    <scope>NUCLEOTIDE SEQUENCE [LARGE SCALE GENOMIC DNA]</scope>
    <source>
        <strain evidence="1 2">NBRC 107716</strain>
    </source>
</reference>
<dbReference type="AlphaFoldDB" id="A0A512JNT2"/>
<protein>
    <submittedName>
        <fullName evidence="1">Uncharacterized protein</fullName>
    </submittedName>
</protein>
<comment type="caution">
    <text evidence="1">The sequence shown here is derived from an EMBL/GenBank/DDBJ whole genome shotgun (WGS) entry which is preliminary data.</text>
</comment>
<evidence type="ECO:0000313" key="1">
    <source>
        <dbReference type="EMBL" id="GEP11620.1"/>
    </source>
</evidence>
<sequence length="92" mass="10415">MRVRSNRTSFEADGWLNWVDCVERAEPQRVRDLIDPAAIGSTVMPGAPCIAQQALFQRIGVRPYAHHPRFARAKRFAEPSELSWLYSAIMGS</sequence>
<keyword evidence="2" id="KW-1185">Reference proteome</keyword>
<gene>
    <name evidence="1" type="ORF">MGN01_34650</name>
</gene>